<dbReference type="Proteomes" id="UP000217349">
    <property type="component" value="Chromosome"/>
</dbReference>
<dbReference type="InterPro" id="IPR007167">
    <property type="entry name" value="Fe-transptr_FeoA-like"/>
</dbReference>
<name>A0A290HEW1_9BACT</name>
<dbReference type="InterPro" id="IPR008988">
    <property type="entry name" value="Transcriptional_repressor_C"/>
</dbReference>
<dbReference type="Pfam" id="PF04023">
    <property type="entry name" value="FeoA"/>
    <property type="match status" value="1"/>
</dbReference>
<evidence type="ECO:0000256" key="1">
    <source>
        <dbReference type="ARBA" id="ARBA00023004"/>
    </source>
</evidence>
<evidence type="ECO:0000259" key="2">
    <source>
        <dbReference type="SMART" id="SM00899"/>
    </source>
</evidence>
<evidence type="ECO:0000313" key="3">
    <source>
        <dbReference type="EMBL" id="ATB70063.1"/>
    </source>
</evidence>
<dbReference type="InterPro" id="IPR038157">
    <property type="entry name" value="FeoA_core_dom"/>
</dbReference>
<keyword evidence="1" id="KW-0408">Iron</keyword>
<evidence type="ECO:0000313" key="5">
    <source>
        <dbReference type="Proteomes" id="UP000217349"/>
    </source>
</evidence>
<feature type="domain" description="Ferrous iron transporter FeoA-like" evidence="2">
    <location>
        <begin position="2"/>
        <end position="74"/>
    </location>
</feature>
<dbReference type="RefSeq" id="WP_096046994.1">
    <property type="nucleotide sequence ID" value="NZ_CP023275.1"/>
</dbReference>
<reference evidence="5" key="2">
    <citation type="submission" date="2017-09" db="EMBL/GenBank/DDBJ databases">
        <title>The complete genome of Sulfurospirillum sp. JPD-1.</title>
        <authorList>
            <person name="Goris T."/>
        </authorList>
    </citation>
    <scope>NUCLEOTIDE SEQUENCE [LARGE SCALE GENOMIC DNA]</scope>
    <source>
        <strain evidence="5">JPD-1</strain>
    </source>
</reference>
<gene>
    <name evidence="4" type="ORF">FA584_02335</name>
    <name evidence="3" type="ORF">SJPD1_1958</name>
</gene>
<evidence type="ECO:0000313" key="4">
    <source>
        <dbReference type="EMBL" id="QIR75115.1"/>
    </source>
</evidence>
<reference evidence="3" key="3">
    <citation type="submission" date="2017-09" db="EMBL/GenBank/DDBJ databases">
        <authorList>
            <person name="Goris T."/>
        </authorList>
    </citation>
    <scope>NUCLEOTIDE SEQUENCE</scope>
    <source>
        <strain evidence="3">JPD-1</strain>
    </source>
</reference>
<dbReference type="InterPro" id="IPR052713">
    <property type="entry name" value="FeoA"/>
</dbReference>
<evidence type="ECO:0000313" key="6">
    <source>
        <dbReference type="Proteomes" id="UP000502831"/>
    </source>
</evidence>
<dbReference type="PANTHER" id="PTHR42954">
    <property type="entry name" value="FE(2+) TRANSPORT PROTEIN A"/>
    <property type="match status" value="1"/>
</dbReference>
<sequence length="75" mass="8349">MIKLSQMNAGDKAVVVRIDANEELKQRFFSLGLHKGSQLQIKATSIAKSTMEIEVGTTLLALRYEEAKSIEVQKI</sequence>
<dbReference type="AlphaFoldDB" id="A0A290HEW1"/>
<reference evidence="4" key="5">
    <citation type="submission" date="2020-08" db="EMBL/GenBank/DDBJ databases">
        <authorList>
            <person name="Yang Y."/>
            <person name="Huo L."/>
            <person name="Yan J."/>
        </authorList>
    </citation>
    <scope>NUCLEOTIDE SEQUENCE</scope>
    <source>
        <strain evidence="4">ACSDCE</strain>
    </source>
</reference>
<accession>A0A6G9VP39</accession>
<reference evidence="3" key="4">
    <citation type="journal article" date="2020" name="MicrobiologyOpen">
        <title>Tetrachloroethene respiration in Sulfurospirillum species is regulated by a two-component system as unraveled by comparative genomics, transcriptomics, and regulator binding studies.</title>
        <authorList>
            <person name="Esken J."/>
            <person name="Goris T."/>
            <person name="Gadkari J."/>
            <person name="Bischler T."/>
            <person name="Forstner K.U."/>
            <person name="Sharma C.M."/>
            <person name="Diekert G."/>
            <person name="Schubert T."/>
        </authorList>
    </citation>
    <scope>NUCLEOTIDE SEQUENCE</scope>
    <source>
        <strain evidence="3">JPD-1</strain>
    </source>
</reference>
<dbReference type="OrthoDB" id="5340000at2"/>
<dbReference type="Gene3D" id="2.30.30.90">
    <property type="match status" value="1"/>
</dbReference>
<dbReference type="KEGG" id="sulj:SJPD1_1958"/>
<dbReference type="SUPFAM" id="SSF50037">
    <property type="entry name" value="C-terminal domain of transcriptional repressors"/>
    <property type="match status" value="1"/>
</dbReference>
<dbReference type="SMART" id="SM00899">
    <property type="entry name" value="FeoA"/>
    <property type="match status" value="1"/>
</dbReference>
<reference evidence="4 6" key="1">
    <citation type="journal article" date="2017" name="Environ. Sci. Technol.">
        <title>Organohalide Respiration with Chlorinated Ethenes under Low pH Conditions.</title>
        <authorList>
            <person name="Yang Y."/>
            <person name="Capiro N.L."/>
            <person name="Marcet T.F."/>
            <person name="Yan J."/>
            <person name="Pennell K.D."/>
            <person name="Loffler F.E."/>
        </authorList>
    </citation>
    <scope>NUCLEOTIDE SEQUENCE [LARGE SCALE GENOMIC DNA]</scope>
    <source>
        <strain evidence="4 6">ACSDCE</strain>
    </source>
</reference>
<dbReference type="Proteomes" id="UP000502831">
    <property type="component" value="Chromosome"/>
</dbReference>
<dbReference type="EMBL" id="CP023275">
    <property type="protein sequence ID" value="ATB70063.1"/>
    <property type="molecule type" value="Genomic_DNA"/>
</dbReference>
<proteinExistence type="predicted"/>
<dbReference type="GO" id="GO:0046914">
    <property type="term" value="F:transition metal ion binding"/>
    <property type="evidence" value="ECO:0007669"/>
    <property type="project" value="InterPro"/>
</dbReference>
<dbReference type="PANTHER" id="PTHR42954:SF2">
    <property type="entry name" value="FE(2+) TRANSPORT PROTEIN A"/>
    <property type="match status" value="1"/>
</dbReference>
<organism evidence="3 5">
    <name type="scientific">Sulfurospirillum diekertiae</name>
    <dbReference type="NCBI Taxonomy" id="1854492"/>
    <lineage>
        <taxon>Bacteria</taxon>
        <taxon>Pseudomonadati</taxon>
        <taxon>Campylobacterota</taxon>
        <taxon>Epsilonproteobacteria</taxon>
        <taxon>Campylobacterales</taxon>
        <taxon>Sulfurospirillaceae</taxon>
        <taxon>Sulfurospirillum</taxon>
    </lineage>
</organism>
<accession>A0A290HEW1</accession>
<dbReference type="EMBL" id="CP039734">
    <property type="protein sequence ID" value="QIR75115.1"/>
    <property type="molecule type" value="Genomic_DNA"/>
</dbReference>
<protein>
    <submittedName>
        <fullName evidence="3">FeoA</fullName>
    </submittedName>
    <submittedName>
        <fullName evidence="4">Ferrous iron transport protein A</fullName>
    </submittedName>
</protein>